<dbReference type="EMBL" id="CP000089">
    <property type="protein sequence ID" value="AAZ47720.1"/>
    <property type="molecule type" value="Genomic_DNA"/>
</dbReference>
<evidence type="ECO:0000313" key="2">
    <source>
        <dbReference type="EMBL" id="AAZ47720.1"/>
    </source>
</evidence>
<accession>Q47BR1</accession>
<feature type="transmembrane region" description="Helical" evidence="1">
    <location>
        <begin position="20"/>
        <end position="38"/>
    </location>
</feature>
<proteinExistence type="predicted"/>
<dbReference type="STRING" id="159087.Daro_2990"/>
<keyword evidence="1" id="KW-1133">Transmembrane helix</keyword>
<dbReference type="KEGG" id="dar:Daro_2990"/>
<keyword evidence="1" id="KW-0472">Membrane</keyword>
<organism evidence="2">
    <name type="scientific">Dechloromonas aromatica (strain RCB)</name>
    <dbReference type="NCBI Taxonomy" id="159087"/>
    <lineage>
        <taxon>Bacteria</taxon>
        <taxon>Pseudomonadati</taxon>
        <taxon>Pseudomonadota</taxon>
        <taxon>Betaproteobacteria</taxon>
        <taxon>Rhodocyclales</taxon>
        <taxon>Azonexaceae</taxon>
        <taxon>Dechloromonas</taxon>
    </lineage>
</organism>
<name>Q47BR1_DECAR</name>
<evidence type="ECO:0000256" key="1">
    <source>
        <dbReference type="SAM" id="Phobius"/>
    </source>
</evidence>
<protein>
    <submittedName>
        <fullName evidence="2">Uncharacterized protein</fullName>
    </submittedName>
</protein>
<dbReference type="HOGENOM" id="CLU_105095_0_0_4"/>
<dbReference type="eggNOG" id="ENOG502Z7I2">
    <property type="taxonomic scope" value="Bacteria"/>
</dbReference>
<dbReference type="AlphaFoldDB" id="Q47BR1"/>
<sequence length="245" mass="26395">MGAVWHNSDPRTVYQEIMKFALSIVALILVVLIVPFLLPGVGKQDGVDPNSNLPWQIELDGEGGSTVFGLKPGLSTLGDVRRKLGNEVEVAIVAEPDEIGLLEGYYAQVPLGFVLAKVVVTLDASGELVSAMRDRALRAKHMESTTRKITLHPDDFVAVDNLPVKAISVIPSVNLDEAAVTQRFGVPGERLVVSEKVVHLLYPDKGLDVVVDGDGKELLQYVAPRSFAMLRDPLKAVAGEKAPAQ</sequence>
<gene>
    <name evidence="2" type="ordered locus">Daro_2990</name>
</gene>
<reference evidence="2" key="1">
    <citation type="submission" date="2005-08" db="EMBL/GenBank/DDBJ databases">
        <title>Complete sequence of Dechloromonas aromatica RCB.</title>
        <authorList>
            <person name="Salinero K.K."/>
            <person name="Copeland A."/>
            <person name="Lucas S."/>
            <person name="Lapidus A."/>
            <person name="Barry K."/>
            <person name="Detter J.C."/>
            <person name="Glavina T."/>
            <person name="Hammon N."/>
            <person name="Israni S."/>
            <person name="Pitluck S."/>
            <person name="Di Bartolo G."/>
            <person name="Trong S."/>
            <person name="Schmutz J."/>
            <person name="Larimer F."/>
            <person name="Land M."/>
            <person name="Ivanova N."/>
            <person name="Richardson P."/>
        </authorList>
    </citation>
    <scope>NUCLEOTIDE SEQUENCE</scope>
    <source>
        <strain evidence="2">RCB</strain>
    </source>
</reference>
<keyword evidence="1" id="KW-0812">Transmembrane</keyword>